<protein>
    <submittedName>
        <fullName evidence="1">Uncharacterized protein</fullName>
    </submittedName>
</protein>
<dbReference type="AlphaFoldDB" id="U9UD78"/>
<sequence>MNNELLDIDSLQLLLQKSGNYLENISFGPLINESKQQSLELIISYCMKIKVLELFGFDDQNIYSLFNFIENIGQNLNHLAIHQISDSSNNFEISLINI</sequence>
<dbReference type="HOGENOM" id="CLU_2334710_0_0_1"/>
<dbReference type="EMBL" id="KI281015">
    <property type="protein sequence ID" value="ESA16493.1"/>
    <property type="molecule type" value="Genomic_DNA"/>
</dbReference>
<proteinExistence type="predicted"/>
<name>U9UD78_RHIID</name>
<evidence type="ECO:0000313" key="1">
    <source>
        <dbReference type="EMBL" id="ESA16493.1"/>
    </source>
</evidence>
<gene>
    <name evidence="1" type="ORF">GLOINDRAFT_22764</name>
</gene>
<reference evidence="1" key="1">
    <citation type="submission" date="2013-07" db="EMBL/GenBank/DDBJ databases">
        <title>The genome of an arbuscular mycorrhizal fungus provides insights into the evolution of the oldest plant symbiosis.</title>
        <authorList>
            <consortium name="DOE Joint Genome Institute"/>
            <person name="Tisserant E."/>
            <person name="Malbreil M."/>
            <person name="Kuo A."/>
            <person name="Kohler A."/>
            <person name="Symeonidi A."/>
            <person name="Balestrini R."/>
            <person name="Charron P."/>
            <person name="Duensing N."/>
            <person name="Frei-dit-Frey N."/>
            <person name="Gianinazzi-Pearson V."/>
            <person name="Gilbert B."/>
            <person name="Handa Y."/>
            <person name="Hijri M."/>
            <person name="Kaul R."/>
            <person name="Kawaguchi M."/>
            <person name="Krajinski F."/>
            <person name="Lammers P."/>
            <person name="Lapierre D."/>
            <person name="Masclaux F.G."/>
            <person name="Murat C."/>
            <person name="Morin E."/>
            <person name="Ndikumana S."/>
            <person name="Pagni M."/>
            <person name="Petitpierre D."/>
            <person name="Requena N."/>
            <person name="Rosikiewicz P."/>
            <person name="Riley R."/>
            <person name="Saito K."/>
            <person name="San Clemente H."/>
            <person name="Shapiro H."/>
            <person name="van Tuinen D."/>
            <person name="Becard G."/>
            <person name="Bonfante P."/>
            <person name="Paszkowski U."/>
            <person name="Shachar-Hill Y."/>
            <person name="Young J.P."/>
            <person name="Sanders I.R."/>
            <person name="Henrissat B."/>
            <person name="Rensing S.A."/>
            <person name="Grigoriev I.V."/>
            <person name="Corradi N."/>
            <person name="Roux C."/>
            <person name="Martin F."/>
        </authorList>
    </citation>
    <scope>NUCLEOTIDE SEQUENCE</scope>
    <source>
        <strain evidence="1">DAOM 197198</strain>
    </source>
</reference>
<accession>U9UD78</accession>
<organism evidence="1">
    <name type="scientific">Rhizophagus irregularis (strain DAOM 181602 / DAOM 197198 / MUCL 43194)</name>
    <name type="common">Arbuscular mycorrhizal fungus</name>
    <name type="synonym">Glomus intraradices</name>
    <dbReference type="NCBI Taxonomy" id="747089"/>
    <lineage>
        <taxon>Eukaryota</taxon>
        <taxon>Fungi</taxon>
        <taxon>Fungi incertae sedis</taxon>
        <taxon>Mucoromycota</taxon>
        <taxon>Glomeromycotina</taxon>
        <taxon>Glomeromycetes</taxon>
        <taxon>Glomerales</taxon>
        <taxon>Glomeraceae</taxon>
        <taxon>Rhizophagus</taxon>
    </lineage>
</organism>